<gene>
    <name evidence="2" type="ORF">ERS370000_05449</name>
</gene>
<keyword evidence="1" id="KW-0812">Transmembrane</keyword>
<feature type="transmembrane region" description="Helical" evidence="1">
    <location>
        <begin position="12"/>
        <end position="30"/>
    </location>
</feature>
<sequence>MNLVRTSIHTIFALIAFGAFASFVRMLWHFQVEFLEAVAGSWFYPAGAVLYISGWMLLALSVVATVKPTSHMVVRLIFCAVGFLSVGIMNVVFLPGITPDRIQDAPKLWTFVALLIIATPWIGLAGQWADVLANREQAKSPSI</sequence>
<keyword evidence="1" id="KW-0472">Membrane</keyword>
<reference evidence="2 3" key="1">
    <citation type="submission" date="2015-09" db="EMBL/GenBank/DDBJ databases">
        <authorList>
            <consortium name="Pathogen Informatics"/>
        </authorList>
    </citation>
    <scope>NUCLEOTIDE SEQUENCE [LARGE SCALE GENOMIC DNA]</scope>
    <source>
        <strain evidence="2 3">2789STDY5608625</strain>
    </source>
</reference>
<keyword evidence="1" id="KW-1133">Transmembrane helix</keyword>
<evidence type="ECO:0000256" key="1">
    <source>
        <dbReference type="SAM" id="Phobius"/>
    </source>
</evidence>
<feature type="transmembrane region" description="Helical" evidence="1">
    <location>
        <begin position="76"/>
        <end position="97"/>
    </location>
</feature>
<dbReference type="RefSeq" id="WP_054458053.1">
    <property type="nucleotide sequence ID" value="NZ_CYTK01000012.1"/>
</dbReference>
<dbReference type="AlphaFoldDB" id="A0AAD2J4S2"/>
<dbReference type="EMBL" id="CYTK01000012">
    <property type="protein sequence ID" value="CUJ71293.1"/>
    <property type="molecule type" value="Genomic_DNA"/>
</dbReference>
<feature type="transmembrane region" description="Helical" evidence="1">
    <location>
        <begin position="109"/>
        <end position="129"/>
    </location>
</feature>
<evidence type="ECO:0000313" key="3">
    <source>
        <dbReference type="Proteomes" id="UP000044098"/>
    </source>
</evidence>
<comment type="caution">
    <text evidence="2">The sequence shown here is derived from an EMBL/GenBank/DDBJ whole genome shotgun (WGS) entry which is preliminary data.</text>
</comment>
<accession>A0AAD2J4S2</accession>
<proteinExistence type="predicted"/>
<protein>
    <submittedName>
        <fullName evidence="2">Uncharacterized protein</fullName>
    </submittedName>
</protein>
<dbReference type="Proteomes" id="UP000044098">
    <property type="component" value="Unassembled WGS sequence"/>
</dbReference>
<organism evidence="2 3">
    <name type="scientific">Achromobacter aegrifaciens</name>
    <dbReference type="NCBI Taxonomy" id="1287736"/>
    <lineage>
        <taxon>Bacteria</taxon>
        <taxon>Pseudomonadati</taxon>
        <taxon>Pseudomonadota</taxon>
        <taxon>Betaproteobacteria</taxon>
        <taxon>Burkholderiales</taxon>
        <taxon>Alcaligenaceae</taxon>
        <taxon>Achromobacter</taxon>
    </lineage>
</organism>
<feature type="transmembrane region" description="Helical" evidence="1">
    <location>
        <begin position="42"/>
        <end position="64"/>
    </location>
</feature>
<name>A0AAD2J4S2_ACHAE</name>
<evidence type="ECO:0000313" key="2">
    <source>
        <dbReference type="EMBL" id="CUJ71293.1"/>
    </source>
</evidence>